<dbReference type="EMBL" id="AHAT01025918">
    <property type="status" value="NOT_ANNOTATED_CDS"/>
    <property type="molecule type" value="Genomic_DNA"/>
</dbReference>
<evidence type="ECO:0000259" key="11">
    <source>
        <dbReference type="Pfam" id="PF05279"/>
    </source>
</evidence>
<keyword evidence="8" id="KW-0325">Glycoprotein</keyword>
<reference evidence="13" key="1">
    <citation type="submission" date="2011-12" db="EMBL/GenBank/DDBJ databases">
        <title>The Draft Genome of Lepisosteus oculatus.</title>
        <authorList>
            <consortium name="The Broad Institute Genome Assembly &amp; Analysis Group"/>
            <consortium name="Computational R&amp;D Group"/>
            <consortium name="and Sequencing Platform"/>
            <person name="Di Palma F."/>
            <person name="Alfoldi J."/>
            <person name="Johnson J."/>
            <person name="Berlin A."/>
            <person name="Gnerre S."/>
            <person name="Jaffe D."/>
            <person name="MacCallum I."/>
            <person name="Young S."/>
            <person name="Walker B.J."/>
            <person name="Lander E.S."/>
            <person name="Lindblad-Toh K."/>
        </authorList>
    </citation>
    <scope>NUCLEOTIDE SEQUENCE [LARGE SCALE GENOMIC DNA]</scope>
</reference>
<comment type="function">
    <text evidence="9">Contributes to the regulation of lumenal Ca2+ release via the sarcoplasmic reticulum calcium release channels RYR1 and RYR2, a key step in triggering skeletal and heart muscle contraction. Required for normal organization of the triad junction, where T-tubules and the sarcoplasmic reticulum terminal cisternae are in close contact. Required for normal skeletal muscle strength. Plays a role in excitation-contraction coupling in the heart and in regulating the rate of heart beats.</text>
</comment>
<dbReference type="InterPro" id="IPR010798">
    <property type="entry name" value="Triadin"/>
</dbReference>
<reference evidence="12" key="2">
    <citation type="submission" date="2025-08" db="UniProtKB">
        <authorList>
            <consortium name="Ensembl"/>
        </authorList>
    </citation>
    <scope>IDENTIFICATION</scope>
</reference>
<evidence type="ECO:0000313" key="12">
    <source>
        <dbReference type="Ensembl" id="ENSLOCP00000021350.1"/>
    </source>
</evidence>
<keyword evidence="6 10" id="KW-0472">Membrane</keyword>
<accession>W5NL41</accession>
<dbReference type="STRING" id="7918.ENSLOCP00000021350"/>
<dbReference type="GO" id="GO:0051282">
    <property type="term" value="P:regulation of sequestering of calcium ion"/>
    <property type="evidence" value="ECO:0007669"/>
    <property type="project" value="UniProtKB-ARBA"/>
</dbReference>
<dbReference type="Bgee" id="ENSLOCG00000017262">
    <property type="expression patterns" value="Expressed in muscle tissue and 5 other cell types or tissues"/>
</dbReference>
<keyword evidence="13" id="KW-1185">Reference proteome</keyword>
<feature type="domain" description="Aspartyl beta-hydroxylase/Triadin" evidence="11">
    <location>
        <begin position="48"/>
        <end position="77"/>
    </location>
</feature>
<sequence length="161" mass="17501">MADAVVAQIRPSATTTTVMDNKNGSILHSSAKGPRKSVTEDLVSTFSSPTAWILVIALIVTWSAVAVVMFDLVDYRGYIASNTQYCDDPCLPPGKDFLPAVYKTLQGAESPRGGIHEFSSDPMKVIDEVVEESTDWIHGVVSMLSDMISPDDDDDDDDDEK</sequence>
<dbReference type="AlphaFoldDB" id="W5NL41"/>
<evidence type="ECO:0000313" key="13">
    <source>
        <dbReference type="Proteomes" id="UP000018468"/>
    </source>
</evidence>
<dbReference type="Proteomes" id="UP000018468">
    <property type="component" value="Linkage group LG1"/>
</dbReference>
<evidence type="ECO:0000256" key="10">
    <source>
        <dbReference type="SAM" id="Phobius"/>
    </source>
</evidence>
<dbReference type="Pfam" id="PF05279">
    <property type="entry name" value="Asp-B-Hydro_N"/>
    <property type="match status" value="1"/>
</dbReference>
<reference evidence="12" key="3">
    <citation type="submission" date="2025-09" db="UniProtKB">
        <authorList>
            <consortium name="Ensembl"/>
        </authorList>
    </citation>
    <scope>IDENTIFICATION</scope>
</reference>
<evidence type="ECO:0000256" key="2">
    <source>
        <dbReference type="ARBA" id="ARBA00016711"/>
    </source>
</evidence>
<evidence type="ECO:0000256" key="5">
    <source>
        <dbReference type="ARBA" id="ARBA00022989"/>
    </source>
</evidence>
<dbReference type="eggNOG" id="ENOG502S0X4">
    <property type="taxonomic scope" value="Eukaryota"/>
</dbReference>
<organism evidence="12 13">
    <name type="scientific">Lepisosteus oculatus</name>
    <name type="common">Spotted gar</name>
    <dbReference type="NCBI Taxonomy" id="7918"/>
    <lineage>
        <taxon>Eukaryota</taxon>
        <taxon>Metazoa</taxon>
        <taxon>Chordata</taxon>
        <taxon>Craniata</taxon>
        <taxon>Vertebrata</taxon>
        <taxon>Euteleostomi</taxon>
        <taxon>Actinopterygii</taxon>
        <taxon>Neopterygii</taxon>
        <taxon>Holostei</taxon>
        <taxon>Semionotiformes</taxon>
        <taxon>Lepisosteidae</taxon>
        <taxon>Lepisosteus</taxon>
    </lineage>
</organism>
<dbReference type="InterPro" id="IPR007943">
    <property type="entry name" value="Asp-B-hydro/Triadin_dom"/>
</dbReference>
<name>W5NL41_LEPOC</name>
<evidence type="ECO:0000256" key="9">
    <source>
        <dbReference type="ARBA" id="ARBA00046074"/>
    </source>
</evidence>
<evidence type="ECO:0000256" key="1">
    <source>
        <dbReference type="ARBA" id="ARBA00004157"/>
    </source>
</evidence>
<dbReference type="PANTHER" id="PTHR14106:SF0">
    <property type="entry name" value="TRIADIN"/>
    <property type="match status" value="1"/>
</dbReference>
<keyword evidence="5 10" id="KW-1133">Transmembrane helix</keyword>
<keyword evidence="3" id="KW-0597">Phosphoprotein</keyword>
<evidence type="ECO:0000256" key="4">
    <source>
        <dbReference type="ARBA" id="ARBA00022692"/>
    </source>
</evidence>
<dbReference type="Ensembl" id="ENSLOCT00000021387.1">
    <property type="protein sequence ID" value="ENSLOCP00000021350.1"/>
    <property type="gene ID" value="ENSLOCG00000017262.1"/>
</dbReference>
<feature type="transmembrane region" description="Helical" evidence="10">
    <location>
        <begin position="51"/>
        <end position="73"/>
    </location>
</feature>
<evidence type="ECO:0000256" key="6">
    <source>
        <dbReference type="ARBA" id="ARBA00023136"/>
    </source>
</evidence>
<dbReference type="OMA" id="MEESSNW"/>
<dbReference type="PANTHER" id="PTHR14106">
    <property type="entry name" value="TRIADIN"/>
    <property type="match status" value="1"/>
</dbReference>
<evidence type="ECO:0000256" key="7">
    <source>
        <dbReference type="ARBA" id="ARBA00023157"/>
    </source>
</evidence>
<keyword evidence="7" id="KW-1015">Disulfide bond</keyword>
<dbReference type="EMBL" id="AHAT01025917">
    <property type="status" value="NOT_ANNOTATED_CDS"/>
    <property type="molecule type" value="Genomic_DNA"/>
</dbReference>
<proteinExistence type="predicted"/>
<keyword evidence="4 10" id="KW-0812">Transmembrane</keyword>
<dbReference type="GeneTree" id="ENSGT00510000049207"/>
<evidence type="ECO:0000256" key="3">
    <source>
        <dbReference type="ARBA" id="ARBA00022553"/>
    </source>
</evidence>
<protein>
    <recommendedName>
        <fullName evidence="2">Triadin</fullName>
    </recommendedName>
</protein>
<dbReference type="HOGENOM" id="CLU_104022_2_0_1"/>
<dbReference type="InParanoid" id="W5NL41"/>
<evidence type="ECO:0000256" key="8">
    <source>
        <dbReference type="ARBA" id="ARBA00023180"/>
    </source>
</evidence>
<dbReference type="GO" id="GO:0033017">
    <property type="term" value="C:sarcoplasmic reticulum membrane"/>
    <property type="evidence" value="ECO:0007669"/>
    <property type="project" value="UniProtKB-SubCell"/>
</dbReference>
<comment type="subcellular location">
    <subcellularLocation>
        <location evidence="1">Sarcoplasmic reticulum membrane</location>
        <topology evidence="1">Single-pass type II membrane protein</topology>
    </subcellularLocation>
</comment>
<dbReference type="GO" id="GO:0005102">
    <property type="term" value="F:signaling receptor binding"/>
    <property type="evidence" value="ECO:0007669"/>
    <property type="project" value="InterPro"/>
</dbReference>